<evidence type="ECO:0000256" key="6">
    <source>
        <dbReference type="SAM" id="Phobius"/>
    </source>
</evidence>
<organism evidence="7 8">
    <name type="scientific">Caenorhabditis briggsae</name>
    <dbReference type="NCBI Taxonomy" id="6238"/>
    <lineage>
        <taxon>Eukaryota</taxon>
        <taxon>Metazoa</taxon>
        <taxon>Ecdysozoa</taxon>
        <taxon>Nematoda</taxon>
        <taxon>Chromadorea</taxon>
        <taxon>Rhabditida</taxon>
        <taxon>Rhabditina</taxon>
        <taxon>Rhabditomorpha</taxon>
        <taxon>Rhabditoidea</taxon>
        <taxon>Rhabditidae</taxon>
        <taxon>Peloderinae</taxon>
        <taxon>Caenorhabditis</taxon>
    </lineage>
</organism>
<dbReference type="GO" id="GO:0016020">
    <property type="term" value="C:membrane"/>
    <property type="evidence" value="ECO:0007669"/>
    <property type="project" value="UniProtKB-SubCell"/>
</dbReference>
<comment type="subcellular location">
    <subcellularLocation>
        <location evidence="1">Membrane</location>
        <topology evidence="1">Multi-pass membrane protein</topology>
    </subcellularLocation>
</comment>
<evidence type="ECO:0000256" key="5">
    <source>
        <dbReference type="ARBA" id="ARBA00023136"/>
    </source>
</evidence>
<dbReference type="HOGENOM" id="CLU_063305_1_0_1"/>
<evidence type="ECO:0000313" key="9">
    <source>
        <dbReference type="WormBase" id="CBG20959"/>
    </source>
</evidence>
<keyword evidence="4 6" id="KW-1133">Transmembrane helix</keyword>
<dbReference type="WormBase" id="CBG20959">
    <property type="protein sequence ID" value="CBP48514"/>
    <property type="gene ID" value="WBGene00039856"/>
    <property type="gene designation" value="Cbr-sre-27"/>
</dbReference>
<dbReference type="GeneID" id="8573751"/>
<dbReference type="Proteomes" id="UP000008549">
    <property type="component" value="Unassembled WGS sequence"/>
</dbReference>
<feature type="transmembrane region" description="Helical" evidence="6">
    <location>
        <begin position="290"/>
        <end position="309"/>
    </location>
</feature>
<feature type="transmembrane region" description="Helical" evidence="6">
    <location>
        <begin position="124"/>
        <end position="146"/>
    </location>
</feature>
<feature type="transmembrane region" description="Helical" evidence="6">
    <location>
        <begin position="195"/>
        <end position="215"/>
    </location>
</feature>
<dbReference type="PANTHER" id="PTHR23128:SF135">
    <property type="entry name" value="SERPENTINE RECEPTOR, CLASS E (EPSILON)-RELATED"/>
    <property type="match status" value="1"/>
</dbReference>
<dbReference type="FunCoup" id="A8XZ18">
    <property type="interactions" value="4"/>
</dbReference>
<feature type="transmembrane region" description="Helical" evidence="6">
    <location>
        <begin position="166"/>
        <end position="189"/>
    </location>
</feature>
<dbReference type="InterPro" id="IPR004151">
    <property type="entry name" value="7TM_GPCR_serpentine_rcpt_Sre"/>
</dbReference>
<sequence>MIIKIINPSNDPYFICLPVYFYTESDSIAKLISFIELILYTFCFYTLSIKLQIYLKFRIFHRNFVILSVPIFGLWYEAILAKLITMAYQLKFLSPGYEIGEHVAMWTQNPKKMLILNSLDGLELLLVAGFLEWHYIFSMIFGSLSVCIERVLASMWIKHYEKNKKLYIPISLTLVTQCLTIAVSFTMFYNHVNIIAANLIWIITCILASIMYFYIKRINEKWLAEMEDPRRKITFTVSQRFQVRENLRAIGFGKRIVYTVMFSLAVIGFGILALFYEIVSPFLLHIGENLMFWNPFGICTVAMFSIPAWKKRYKNAFPTCCQWRLRPSRVDVESMEPMEEFNKRISIETDMYFNQLNESWI</sequence>
<accession>A8XZ18</accession>
<dbReference type="Pfam" id="PF03125">
    <property type="entry name" value="Sre"/>
    <property type="match status" value="1"/>
</dbReference>
<evidence type="ECO:0000256" key="4">
    <source>
        <dbReference type="ARBA" id="ARBA00022989"/>
    </source>
</evidence>
<feature type="transmembrane region" description="Helical" evidence="6">
    <location>
        <begin position="59"/>
        <end position="76"/>
    </location>
</feature>
<reference evidence="7 8" key="1">
    <citation type="journal article" date="2003" name="PLoS Biol.">
        <title>The genome sequence of Caenorhabditis briggsae: a platform for comparative genomics.</title>
        <authorList>
            <person name="Stein L.D."/>
            <person name="Bao Z."/>
            <person name="Blasiar D."/>
            <person name="Blumenthal T."/>
            <person name="Brent M.R."/>
            <person name="Chen N."/>
            <person name="Chinwalla A."/>
            <person name="Clarke L."/>
            <person name="Clee C."/>
            <person name="Coghlan A."/>
            <person name="Coulson A."/>
            <person name="D'Eustachio P."/>
            <person name="Fitch D.H."/>
            <person name="Fulton L.A."/>
            <person name="Fulton R.E."/>
            <person name="Griffiths-Jones S."/>
            <person name="Harris T.W."/>
            <person name="Hillier L.W."/>
            <person name="Kamath R."/>
            <person name="Kuwabara P.E."/>
            <person name="Mardis E.R."/>
            <person name="Marra M.A."/>
            <person name="Miner T.L."/>
            <person name="Minx P."/>
            <person name="Mullikin J.C."/>
            <person name="Plumb R.W."/>
            <person name="Rogers J."/>
            <person name="Schein J.E."/>
            <person name="Sohrmann M."/>
            <person name="Spieth J."/>
            <person name="Stajich J.E."/>
            <person name="Wei C."/>
            <person name="Willey D."/>
            <person name="Wilson R.K."/>
            <person name="Durbin R."/>
            <person name="Waterston R.H."/>
        </authorList>
    </citation>
    <scope>NUCLEOTIDE SEQUENCE [LARGE SCALE GENOMIC DNA]</scope>
    <source>
        <strain evidence="7 8">AF16</strain>
    </source>
</reference>
<gene>
    <name evidence="9" type="primary">sre-27</name>
    <name evidence="7" type="synonym">Cbr-sre-27</name>
    <name evidence="9" type="ORF">CBG20959</name>
    <name evidence="7" type="ORF">CBG_20959</name>
</gene>
<evidence type="ECO:0000256" key="1">
    <source>
        <dbReference type="ARBA" id="ARBA00004141"/>
    </source>
</evidence>
<dbReference type="EMBL" id="HE600928">
    <property type="protein sequence ID" value="CAP37885.1"/>
    <property type="molecule type" value="Genomic_DNA"/>
</dbReference>
<dbReference type="AlphaFoldDB" id="A8XZ18"/>
<dbReference type="InParanoid" id="A8XZ18"/>
<evidence type="ECO:0000256" key="2">
    <source>
        <dbReference type="ARBA" id="ARBA00006803"/>
    </source>
</evidence>
<evidence type="ECO:0000313" key="8">
    <source>
        <dbReference type="Proteomes" id="UP000008549"/>
    </source>
</evidence>
<evidence type="ECO:0000256" key="3">
    <source>
        <dbReference type="ARBA" id="ARBA00022692"/>
    </source>
</evidence>
<dbReference type="OMA" id="GEHVAMW"/>
<proteinExistence type="inferred from homology"/>
<dbReference type="eggNOG" id="ENOG502TGB8">
    <property type="taxonomic scope" value="Eukaryota"/>
</dbReference>
<dbReference type="RefSeq" id="XP_002631752.1">
    <property type="nucleotide sequence ID" value="XM_002631706.1"/>
</dbReference>
<evidence type="ECO:0000313" key="7">
    <source>
        <dbReference type="EMBL" id="CAP37885.1"/>
    </source>
</evidence>
<comment type="similarity">
    <text evidence="2">Belongs to the nematode receptor-like protein sre family.</text>
</comment>
<dbReference type="CTD" id="8573751"/>
<dbReference type="KEGG" id="cbr:CBG_20959"/>
<feature type="transmembrane region" description="Helical" evidence="6">
    <location>
        <begin position="28"/>
        <end position="47"/>
    </location>
</feature>
<dbReference type="GO" id="GO:0007606">
    <property type="term" value="P:sensory perception of chemical stimulus"/>
    <property type="evidence" value="ECO:0007669"/>
    <property type="project" value="InterPro"/>
</dbReference>
<dbReference type="STRING" id="6238.A8XZ18"/>
<keyword evidence="8" id="KW-1185">Reference proteome</keyword>
<keyword evidence="5 6" id="KW-0472">Membrane</keyword>
<protein>
    <submittedName>
        <fullName evidence="7">Protein CBR-SRE-27</fullName>
    </submittedName>
</protein>
<keyword evidence="3 6" id="KW-0812">Transmembrane</keyword>
<reference evidence="7 8" key="2">
    <citation type="journal article" date="2011" name="PLoS Genet.">
        <title>Caenorhabditis briggsae recombinant inbred line genotypes reveal inter-strain incompatibility and the evolution of recombination.</title>
        <authorList>
            <person name="Ross J.A."/>
            <person name="Koboldt D.C."/>
            <person name="Staisch J.E."/>
            <person name="Chamberlin H.M."/>
            <person name="Gupta B.P."/>
            <person name="Miller R.D."/>
            <person name="Baird S.E."/>
            <person name="Haag E.S."/>
        </authorList>
    </citation>
    <scope>NUCLEOTIDE SEQUENCE [LARGE SCALE GENOMIC DNA]</scope>
    <source>
        <strain evidence="7 8">AF16</strain>
    </source>
</reference>
<feature type="transmembrane region" description="Helical" evidence="6">
    <location>
        <begin position="256"/>
        <end position="278"/>
    </location>
</feature>
<dbReference type="PANTHER" id="PTHR23128">
    <property type="entry name" value="SERPENTINE RECEPTOR, CLASS E (EPSILON)-RELATED"/>
    <property type="match status" value="1"/>
</dbReference>
<name>A8XZ18_CAEBR</name>